<evidence type="ECO:0000313" key="2">
    <source>
        <dbReference type="Proteomes" id="UP000187735"/>
    </source>
</evidence>
<dbReference type="RefSeq" id="WP_077027402.1">
    <property type="nucleotide sequence ID" value="NZ_CP017641.1"/>
</dbReference>
<dbReference type="OrthoDB" id="5522207at2"/>
<accession>A0A1P8WQN1</accession>
<dbReference type="KEGG" id="fmr:Fuma_06032"/>
<dbReference type="AlphaFoldDB" id="A0A1P8WQN1"/>
<organism evidence="1 2">
    <name type="scientific">Fuerstiella marisgermanici</name>
    <dbReference type="NCBI Taxonomy" id="1891926"/>
    <lineage>
        <taxon>Bacteria</taxon>
        <taxon>Pseudomonadati</taxon>
        <taxon>Planctomycetota</taxon>
        <taxon>Planctomycetia</taxon>
        <taxon>Planctomycetales</taxon>
        <taxon>Planctomycetaceae</taxon>
        <taxon>Fuerstiella</taxon>
    </lineage>
</organism>
<name>A0A1P8WQN1_9PLAN</name>
<sequence length="96" mass="11154">MCKPIVIRRQRFRFGSIYITCNAQERLNGDDIRNALSRHLSGDWGDVCDEDRQENELSLREGFRLLSVYHASDGTKFWVITEADRSSTTVLLPEDY</sequence>
<proteinExistence type="predicted"/>
<gene>
    <name evidence="1" type="ORF">Fuma_06032</name>
</gene>
<dbReference type="EMBL" id="CP017641">
    <property type="protein sequence ID" value="APZ96363.1"/>
    <property type="molecule type" value="Genomic_DNA"/>
</dbReference>
<dbReference type="Proteomes" id="UP000187735">
    <property type="component" value="Chromosome"/>
</dbReference>
<evidence type="ECO:0008006" key="3">
    <source>
        <dbReference type="Google" id="ProtNLM"/>
    </source>
</evidence>
<protein>
    <recommendedName>
        <fullName evidence="3">Plasmid related protein</fullName>
    </recommendedName>
</protein>
<keyword evidence="2" id="KW-1185">Reference proteome</keyword>
<evidence type="ECO:0000313" key="1">
    <source>
        <dbReference type="EMBL" id="APZ96363.1"/>
    </source>
</evidence>
<reference evidence="1 2" key="1">
    <citation type="journal article" date="2016" name="Front. Microbiol.">
        <title>Fuerstia marisgermanicae gen. nov., sp. nov., an Unusual Member of the Phylum Planctomycetes from the German Wadden Sea.</title>
        <authorList>
            <person name="Kohn T."/>
            <person name="Heuer A."/>
            <person name="Jogler M."/>
            <person name="Vollmers J."/>
            <person name="Boedeker C."/>
            <person name="Bunk B."/>
            <person name="Rast P."/>
            <person name="Borchert D."/>
            <person name="Glockner I."/>
            <person name="Freese H.M."/>
            <person name="Klenk H.P."/>
            <person name="Overmann J."/>
            <person name="Kaster A.K."/>
            <person name="Rohde M."/>
            <person name="Wiegand S."/>
            <person name="Jogler C."/>
        </authorList>
    </citation>
    <scope>NUCLEOTIDE SEQUENCE [LARGE SCALE GENOMIC DNA]</scope>
    <source>
        <strain evidence="1 2">NH11</strain>
    </source>
</reference>
<dbReference type="STRING" id="1891926.Fuma_06032"/>